<protein>
    <submittedName>
        <fullName evidence="2">Uncharacterized protein</fullName>
    </submittedName>
</protein>
<comment type="caution">
    <text evidence="2">The sequence shown here is derived from an EMBL/GenBank/DDBJ whole genome shotgun (WGS) entry which is preliminary data.</text>
</comment>
<evidence type="ECO:0000313" key="2">
    <source>
        <dbReference type="EMBL" id="KAK8914481.1"/>
    </source>
</evidence>
<sequence length="392" mass="44949">MDFFKVKRFRLCLKSKSDESTDSENIGKTVEGELEESVDPGSKESDPNGGLEEEEEEDDDEEETSSSEWRESDIEDAYHWPGFTSLHSCYCERMLFFDKTILQHLEEAGTDSWNISNRSPKIATKKLALSFKSLSFKRQEEIQGDREQLNPSLEDEPFHSLENAYVAQLCLSWEALHCQYVQLSQQIPSHPENLVSYGHSAQEFQQFQVLLQRFIENEPFEQGSRPDIYARARSSLPKLLQVPTVQGSDHKENDNEDVDSPMLAQQLLNLMEVSILTFRCFLKRDKSKANNLSNLINGHDAITLHQVQTSLAMKEAKLKELSKKKGWKNSWPVTPSEAELLLALIDVQVVQRVLRMARISKEKLLWCEEKVSKLDLSGNKLVRNGSPILFPR</sequence>
<name>A0AAP0FU61_9ASPA</name>
<keyword evidence="3" id="KW-1185">Reference proteome</keyword>
<feature type="compositionally biased region" description="Acidic residues" evidence="1">
    <location>
        <begin position="51"/>
        <end position="65"/>
    </location>
</feature>
<feature type="region of interest" description="Disordered" evidence="1">
    <location>
        <begin position="16"/>
        <end position="71"/>
    </location>
</feature>
<organism evidence="2 3">
    <name type="scientific">Platanthera zijinensis</name>
    <dbReference type="NCBI Taxonomy" id="2320716"/>
    <lineage>
        <taxon>Eukaryota</taxon>
        <taxon>Viridiplantae</taxon>
        <taxon>Streptophyta</taxon>
        <taxon>Embryophyta</taxon>
        <taxon>Tracheophyta</taxon>
        <taxon>Spermatophyta</taxon>
        <taxon>Magnoliopsida</taxon>
        <taxon>Liliopsida</taxon>
        <taxon>Asparagales</taxon>
        <taxon>Orchidaceae</taxon>
        <taxon>Orchidoideae</taxon>
        <taxon>Orchideae</taxon>
        <taxon>Orchidinae</taxon>
        <taxon>Platanthera</taxon>
    </lineage>
</organism>
<accession>A0AAP0FU61</accession>
<reference evidence="2 3" key="1">
    <citation type="journal article" date="2022" name="Nat. Plants">
        <title>Genomes of leafy and leafless Platanthera orchids illuminate the evolution of mycoheterotrophy.</title>
        <authorList>
            <person name="Li M.H."/>
            <person name="Liu K.W."/>
            <person name="Li Z."/>
            <person name="Lu H.C."/>
            <person name="Ye Q.L."/>
            <person name="Zhang D."/>
            <person name="Wang J.Y."/>
            <person name="Li Y.F."/>
            <person name="Zhong Z.M."/>
            <person name="Liu X."/>
            <person name="Yu X."/>
            <person name="Liu D.K."/>
            <person name="Tu X.D."/>
            <person name="Liu B."/>
            <person name="Hao Y."/>
            <person name="Liao X.Y."/>
            <person name="Jiang Y.T."/>
            <person name="Sun W.H."/>
            <person name="Chen J."/>
            <person name="Chen Y.Q."/>
            <person name="Ai Y."/>
            <person name="Zhai J.W."/>
            <person name="Wu S.S."/>
            <person name="Zhou Z."/>
            <person name="Hsiao Y.Y."/>
            <person name="Wu W.L."/>
            <person name="Chen Y.Y."/>
            <person name="Lin Y.F."/>
            <person name="Hsu J.L."/>
            <person name="Li C.Y."/>
            <person name="Wang Z.W."/>
            <person name="Zhao X."/>
            <person name="Zhong W.Y."/>
            <person name="Ma X.K."/>
            <person name="Ma L."/>
            <person name="Huang J."/>
            <person name="Chen G.Z."/>
            <person name="Huang M.Z."/>
            <person name="Huang L."/>
            <person name="Peng D.H."/>
            <person name="Luo Y.B."/>
            <person name="Zou S.Q."/>
            <person name="Chen S.P."/>
            <person name="Lan S."/>
            <person name="Tsai W.C."/>
            <person name="Van de Peer Y."/>
            <person name="Liu Z.J."/>
        </authorList>
    </citation>
    <scope>NUCLEOTIDE SEQUENCE [LARGE SCALE GENOMIC DNA]</scope>
    <source>
        <strain evidence="2">Lor287</strain>
    </source>
</reference>
<dbReference type="Proteomes" id="UP001418222">
    <property type="component" value="Unassembled WGS sequence"/>
</dbReference>
<proteinExistence type="predicted"/>
<evidence type="ECO:0000313" key="3">
    <source>
        <dbReference type="Proteomes" id="UP001418222"/>
    </source>
</evidence>
<dbReference type="EMBL" id="JBBWWQ010000021">
    <property type="protein sequence ID" value="KAK8914481.1"/>
    <property type="molecule type" value="Genomic_DNA"/>
</dbReference>
<gene>
    <name evidence="2" type="ORF">KSP39_PZI023989</name>
</gene>
<dbReference type="PANTHER" id="PTHR46702">
    <property type="entry name" value="DNA LIGASE (DUF1666)-RELATED"/>
    <property type="match status" value="1"/>
</dbReference>
<dbReference type="AlphaFoldDB" id="A0AAP0FU61"/>
<dbReference type="Pfam" id="PF07891">
    <property type="entry name" value="DUF1666"/>
    <property type="match status" value="1"/>
</dbReference>
<dbReference type="InterPro" id="IPR012870">
    <property type="entry name" value="DUF1666"/>
</dbReference>
<dbReference type="PANTHER" id="PTHR46702:SF1">
    <property type="entry name" value="DUF1666 FAMILY PROTEIN (DUF1666)"/>
    <property type="match status" value="1"/>
</dbReference>
<evidence type="ECO:0000256" key="1">
    <source>
        <dbReference type="SAM" id="MobiDB-lite"/>
    </source>
</evidence>